<comment type="caution">
    <text evidence="2">The sequence shown here is derived from an EMBL/GenBank/DDBJ whole genome shotgun (WGS) entry which is preliminary data.</text>
</comment>
<dbReference type="Proteomes" id="UP000746471">
    <property type="component" value="Unassembled WGS sequence"/>
</dbReference>
<protein>
    <submittedName>
        <fullName evidence="2">Glycosyltransferase</fullName>
        <ecNumber evidence="2">2.4.-.-</ecNumber>
    </submittedName>
</protein>
<accession>A0ABS5PSP4</accession>
<evidence type="ECO:0000313" key="3">
    <source>
        <dbReference type="Proteomes" id="UP000746471"/>
    </source>
</evidence>
<dbReference type="InterPro" id="IPR001296">
    <property type="entry name" value="Glyco_trans_1"/>
</dbReference>
<dbReference type="SUPFAM" id="SSF53756">
    <property type="entry name" value="UDP-Glycosyltransferase/glycogen phosphorylase"/>
    <property type="match status" value="1"/>
</dbReference>
<proteinExistence type="predicted"/>
<gene>
    <name evidence="2" type="ORF">KHM83_15550</name>
</gene>
<evidence type="ECO:0000313" key="2">
    <source>
        <dbReference type="EMBL" id="MBS7528101.1"/>
    </source>
</evidence>
<dbReference type="GO" id="GO:0016757">
    <property type="term" value="F:glycosyltransferase activity"/>
    <property type="evidence" value="ECO:0007669"/>
    <property type="project" value="UniProtKB-KW"/>
</dbReference>
<dbReference type="RefSeq" id="WP_213237962.1">
    <property type="nucleotide sequence ID" value="NZ_JAHBCL010000031.1"/>
</dbReference>
<organism evidence="2 3">
    <name type="scientific">Fusibacter paucivorans</name>
    <dbReference type="NCBI Taxonomy" id="76009"/>
    <lineage>
        <taxon>Bacteria</taxon>
        <taxon>Bacillati</taxon>
        <taxon>Bacillota</taxon>
        <taxon>Clostridia</taxon>
        <taxon>Eubacteriales</taxon>
        <taxon>Eubacteriales Family XII. Incertae Sedis</taxon>
        <taxon>Fusibacter</taxon>
    </lineage>
</organism>
<dbReference type="PANTHER" id="PTHR45947:SF3">
    <property type="entry name" value="SULFOQUINOVOSYL TRANSFERASE SQD2"/>
    <property type="match status" value="1"/>
</dbReference>
<keyword evidence="2" id="KW-0808">Transferase</keyword>
<sequence length="380" mass="43641">MKKKVLIMAGYYLPSVKGGGPIQSIKNIVDNLSDEFDFYIVATDRDLGDSKPFEDIEIDKWIRVGKANVYYTDVSTLDLKKTKIIIDSSYCKTMYLNSFFDYKFSIVPLILNKFKKLDIDKIIVAPRGQFFPGALGLKSNKKRLFISVSKIFGLYKNLCWHATADSEKVHIQKVFGDEINIVVANNLTANYSNLTYDKNLKKSKGELSVVFVSRIHPKKNLKLAIQLLSKISGTVIFNIYGPIEDNEYWNDCKQEITLLPKNVKVVYQGIINHEEIINVFKKHHVFLFPTLGENFGHVISEALIGGCPVIISDQTPWRNLEEAQVGWDIELQNNKKFIEVLQYNQEMTNAEFQKYSKKAFMYGKEKSNVSENILSYYNIF</sequence>
<dbReference type="EMBL" id="JAHBCL010000031">
    <property type="protein sequence ID" value="MBS7528101.1"/>
    <property type="molecule type" value="Genomic_DNA"/>
</dbReference>
<evidence type="ECO:0000259" key="1">
    <source>
        <dbReference type="Pfam" id="PF00534"/>
    </source>
</evidence>
<keyword evidence="3" id="KW-1185">Reference proteome</keyword>
<keyword evidence="2" id="KW-0328">Glycosyltransferase</keyword>
<dbReference type="InterPro" id="IPR050194">
    <property type="entry name" value="Glycosyltransferase_grp1"/>
</dbReference>
<name>A0ABS5PSP4_9FIRM</name>
<dbReference type="Gene3D" id="3.40.50.2000">
    <property type="entry name" value="Glycogen Phosphorylase B"/>
    <property type="match status" value="1"/>
</dbReference>
<reference evidence="2 3" key="1">
    <citation type="submission" date="2021-05" db="EMBL/GenBank/DDBJ databases">
        <title>Fusibacter ferrireducens sp. nov., an anaerobic, sulfur- and Fe-reducing bacterium isolated from the mangrove sediment.</title>
        <authorList>
            <person name="Qiu D."/>
        </authorList>
    </citation>
    <scope>NUCLEOTIDE SEQUENCE [LARGE SCALE GENOMIC DNA]</scope>
    <source>
        <strain evidence="2 3">DSM 12116</strain>
    </source>
</reference>
<feature type="domain" description="Glycosyl transferase family 1" evidence="1">
    <location>
        <begin position="197"/>
        <end position="330"/>
    </location>
</feature>
<dbReference type="EC" id="2.4.-.-" evidence="2"/>
<dbReference type="Pfam" id="PF00534">
    <property type="entry name" value="Glycos_transf_1"/>
    <property type="match status" value="1"/>
</dbReference>
<dbReference type="PANTHER" id="PTHR45947">
    <property type="entry name" value="SULFOQUINOVOSYL TRANSFERASE SQD2"/>
    <property type="match status" value="1"/>
</dbReference>